<protein>
    <submittedName>
        <fullName evidence="2">Uncharacterized protein</fullName>
    </submittedName>
</protein>
<evidence type="ECO:0000256" key="1">
    <source>
        <dbReference type="SAM" id="MobiDB-lite"/>
    </source>
</evidence>
<proteinExistence type="predicted"/>
<organism evidence="2 3">
    <name type="scientific">Nesidiocoris tenuis</name>
    <dbReference type="NCBI Taxonomy" id="355587"/>
    <lineage>
        <taxon>Eukaryota</taxon>
        <taxon>Metazoa</taxon>
        <taxon>Ecdysozoa</taxon>
        <taxon>Arthropoda</taxon>
        <taxon>Hexapoda</taxon>
        <taxon>Insecta</taxon>
        <taxon>Pterygota</taxon>
        <taxon>Neoptera</taxon>
        <taxon>Paraneoptera</taxon>
        <taxon>Hemiptera</taxon>
        <taxon>Heteroptera</taxon>
        <taxon>Panheteroptera</taxon>
        <taxon>Cimicomorpha</taxon>
        <taxon>Miridae</taxon>
        <taxon>Dicyphina</taxon>
        <taxon>Nesidiocoris</taxon>
    </lineage>
</organism>
<accession>A0A6H5HHI0</accession>
<dbReference type="AlphaFoldDB" id="A0A6H5HHI0"/>
<sequence length="118" mass="12696">MGHGSATAFGANQAHLSNDRPKRVVLPFANLQVQFIFDETNRGKHFGGEIGMKREMAMAGEMAAEGETAMEEEEMAIESKMAMEGEMRMEGGTLPPALSAARPSSDVYSVSLTSKKNA</sequence>
<keyword evidence="3" id="KW-1185">Reference proteome</keyword>
<name>A0A6H5HHI0_9HEMI</name>
<feature type="compositionally biased region" description="Polar residues" evidence="1">
    <location>
        <begin position="106"/>
        <end position="118"/>
    </location>
</feature>
<evidence type="ECO:0000313" key="2">
    <source>
        <dbReference type="EMBL" id="CAB0015372.1"/>
    </source>
</evidence>
<dbReference type="Proteomes" id="UP000479000">
    <property type="component" value="Unassembled WGS sequence"/>
</dbReference>
<feature type="region of interest" description="Disordered" evidence="1">
    <location>
        <begin position="90"/>
        <end position="118"/>
    </location>
</feature>
<feature type="non-terminal residue" evidence="2">
    <location>
        <position position="118"/>
    </location>
</feature>
<reference evidence="2 3" key="1">
    <citation type="submission" date="2020-02" db="EMBL/GenBank/DDBJ databases">
        <authorList>
            <person name="Ferguson B K."/>
        </authorList>
    </citation>
    <scope>NUCLEOTIDE SEQUENCE [LARGE SCALE GENOMIC DNA]</scope>
</reference>
<evidence type="ECO:0000313" key="3">
    <source>
        <dbReference type="Proteomes" id="UP000479000"/>
    </source>
</evidence>
<dbReference type="EMBL" id="CADCXU010028958">
    <property type="protein sequence ID" value="CAB0015372.1"/>
    <property type="molecule type" value="Genomic_DNA"/>
</dbReference>
<gene>
    <name evidence="2" type="ORF">NTEN_LOCUS19712</name>
</gene>